<evidence type="ECO:0000256" key="7">
    <source>
        <dbReference type="ARBA" id="ARBA00023053"/>
    </source>
</evidence>
<keyword evidence="3 14" id="KW-0894">Sodium channel</keyword>
<dbReference type="PRINTS" id="PR01078">
    <property type="entry name" value="AMINACHANNEL"/>
</dbReference>
<evidence type="ECO:0000256" key="6">
    <source>
        <dbReference type="ARBA" id="ARBA00022989"/>
    </source>
</evidence>
<dbReference type="Proteomes" id="UP001266305">
    <property type="component" value="Unassembled WGS sequence"/>
</dbReference>
<keyword evidence="11" id="KW-0325">Glycoprotein</keyword>
<evidence type="ECO:0000313" key="16">
    <source>
        <dbReference type="EMBL" id="KAK2108405.1"/>
    </source>
</evidence>
<evidence type="ECO:0000256" key="13">
    <source>
        <dbReference type="ARBA" id="ARBA00023303"/>
    </source>
</evidence>
<comment type="caution">
    <text evidence="16">The sequence shown here is derived from an EMBL/GenBank/DDBJ whole genome shotgun (WGS) entry which is preliminary data.</text>
</comment>
<evidence type="ECO:0000256" key="9">
    <source>
        <dbReference type="ARBA" id="ARBA00023136"/>
    </source>
</evidence>
<dbReference type="PANTHER" id="PTHR11690">
    <property type="entry name" value="AMILORIDE-SENSITIVE SODIUM CHANNEL-RELATED"/>
    <property type="match status" value="1"/>
</dbReference>
<feature type="region of interest" description="Disordered" evidence="15">
    <location>
        <begin position="201"/>
        <end position="226"/>
    </location>
</feature>
<dbReference type="PANTHER" id="PTHR11690:SF13">
    <property type="entry name" value="ACID-SENSING ION CHANNEL 4"/>
    <property type="match status" value="1"/>
</dbReference>
<evidence type="ECO:0000256" key="10">
    <source>
        <dbReference type="ARBA" id="ARBA00023157"/>
    </source>
</evidence>
<evidence type="ECO:0000256" key="4">
    <source>
        <dbReference type="ARBA" id="ARBA00022475"/>
    </source>
</evidence>
<dbReference type="Pfam" id="PF00858">
    <property type="entry name" value="ASC"/>
    <property type="match status" value="1"/>
</dbReference>
<evidence type="ECO:0000256" key="14">
    <source>
        <dbReference type="RuleBase" id="RU000679"/>
    </source>
</evidence>
<protein>
    <submittedName>
        <fullName evidence="16">Acid-sensing ion channel 4</fullName>
    </submittedName>
</protein>
<keyword evidence="17" id="KW-1185">Reference proteome</keyword>
<comment type="similarity">
    <text evidence="14">Belongs to the amiloride-sensitive sodium channel (TC 1.A.6) family.</text>
</comment>
<evidence type="ECO:0000256" key="2">
    <source>
        <dbReference type="ARBA" id="ARBA00022448"/>
    </source>
</evidence>
<keyword evidence="7" id="KW-0915">Sodium</keyword>
<keyword evidence="9" id="KW-0472">Membrane</keyword>
<gene>
    <name evidence="16" type="primary">ASIC4</name>
    <name evidence="16" type="ORF">P7K49_013570</name>
</gene>
<keyword evidence="12 14" id="KW-0739">Sodium transport</keyword>
<accession>A0ABQ9VH36</accession>
<dbReference type="EMBL" id="JASSZA010000006">
    <property type="protein sequence ID" value="KAK2108405.1"/>
    <property type="molecule type" value="Genomic_DNA"/>
</dbReference>
<evidence type="ECO:0000313" key="17">
    <source>
        <dbReference type="Proteomes" id="UP001266305"/>
    </source>
</evidence>
<organism evidence="16 17">
    <name type="scientific">Saguinus oedipus</name>
    <name type="common">Cotton-top tamarin</name>
    <name type="synonym">Oedipomidas oedipus</name>
    <dbReference type="NCBI Taxonomy" id="9490"/>
    <lineage>
        <taxon>Eukaryota</taxon>
        <taxon>Metazoa</taxon>
        <taxon>Chordata</taxon>
        <taxon>Craniata</taxon>
        <taxon>Vertebrata</taxon>
        <taxon>Euteleostomi</taxon>
        <taxon>Mammalia</taxon>
        <taxon>Eutheria</taxon>
        <taxon>Euarchontoglires</taxon>
        <taxon>Primates</taxon>
        <taxon>Haplorrhini</taxon>
        <taxon>Platyrrhini</taxon>
        <taxon>Cebidae</taxon>
        <taxon>Callitrichinae</taxon>
        <taxon>Saguinus</taxon>
    </lineage>
</organism>
<evidence type="ECO:0000256" key="1">
    <source>
        <dbReference type="ARBA" id="ARBA00004651"/>
    </source>
</evidence>
<proteinExistence type="inferred from homology"/>
<reference evidence="16 17" key="1">
    <citation type="submission" date="2023-05" db="EMBL/GenBank/DDBJ databases">
        <title>B98-5 Cell Line De Novo Hybrid Assembly: An Optical Mapping Approach.</title>
        <authorList>
            <person name="Kananen K."/>
            <person name="Auerbach J.A."/>
            <person name="Kautto E."/>
            <person name="Blachly J.S."/>
        </authorList>
    </citation>
    <scope>NUCLEOTIDE SEQUENCE [LARGE SCALE GENOMIC DNA]</scope>
    <source>
        <strain evidence="16">B95-8</strain>
        <tissue evidence="16">Cell line</tissue>
    </source>
</reference>
<evidence type="ECO:0000256" key="8">
    <source>
        <dbReference type="ARBA" id="ARBA00023065"/>
    </source>
</evidence>
<name>A0ABQ9VH36_SAGOE</name>
<sequence length="240" mass="25820">MAPGPPLCSWWAAGPHSSNSHCSRYLCVADSLGGGSEGPCFCPTPCNLTRYGKEISMVRIPNRGSARYLARKYNRNETYIRENFLVLDVFFEALTSEAMEQRAAYGLSALLGETGVPAPSLCAGDLGGQMGLFIGASILTLLEILDYIYEARAPGMQGGMLSPTLNPKVSWDRLKRVWRRPKTPLRTSTGGISTLGLQELKEQSPCPSRGHAEGGGASSLLPNHHHPHGPAGGLFEDFAC</sequence>
<keyword evidence="10" id="KW-1015">Disulfide bond</keyword>
<evidence type="ECO:0000256" key="15">
    <source>
        <dbReference type="SAM" id="MobiDB-lite"/>
    </source>
</evidence>
<keyword evidence="5 14" id="KW-0812">Transmembrane</keyword>
<comment type="subcellular location">
    <subcellularLocation>
        <location evidence="1">Cell membrane</location>
        <topology evidence="1">Multi-pass membrane protein</topology>
    </subcellularLocation>
</comment>
<evidence type="ECO:0000256" key="11">
    <source>
        <dbReference type="ARBA" id="ARBA00023180"/>
    </source>
</evidence>
<evidence type="ECO:0000256" key="3">
    <source>
        <dbReference type="ARBA" id="ARBA00022461"/>
    </source>
</evidence>
<keyword evidence="13 14" id="KW-0407">Ion channel</keyword>
<keyword evidence="4" id="KW-1003">Cell membrane</keyword>
<keyword evidence="6" id="KW-1133">Transmembrane helix</keyword>
<evidence type="ECO:0000256" key="5">
    <source>
        <dbReference type="ARBA" id="ARBA00022692"/>
    </source>
</evidence>
<dbReference type="InterPro" id="IPR001873">
    <property type="entry name" value="ENaC"/>
</dbReference>
<keyword evidence="2 14" id="KW-0813">Transport</keyword>
<keyword evidence="8 14" id="KW-0406">Ion transport</keyword>
<dbReference type="Gene3D" id="1.10.287.770">
    <property type="entry name" value="YojJ-like"/>
    <property type="match status" value="1"/>
</dbReference>
<evidence type="ECO:0000256" key="12">
    <source>
        <dbReference type="ARBA" id="ARBA00023201"/>
    </source>
</evidence>